<organism evidence="2 3">
    <name type="scientific">Paenalkalicoccus suaedae</name>
    <dbReference type="NCBI Taxonomy" id="2592382"/>
    <lineage>
        <taxon>Bacteria</taxon>
        <taxon>Bacillati</taxon>
        <taxon>Bacillota</taxon>
        <taxon>Bacilli</taxon>
        <taxon>Bacillales</taxon>
        <taxon>Bacillaceae</taxon>
        <taxon>Paenalkalicoccus</taxon>
    </lineage>
</organism>
<accession>A0A859FFE6</accession>
<dbReference type="Proteomes" id="UP000318138">
    <property type="component" value="Chromosome"/>
</dbReference>
<feature type="region of interest" description="Disordered" evidence="1">
    <location>
        <begin position="129"/>
        <end position="153"/>
    </location>
</feature>
<name>A0A859FFE6_9BACI</name>
<dbReference type="AlphaFoldDB" id="A0A859FFE6"/>
<protein>
    <submittedName>
        <fullName evidence="2">DUF177 domain-containing protein</fullName>
    </submittedName>
</protein>
<gene>
    <name evidence="2" type="ORF">FLK61_33140</name>
</gene>
<sequence>MKWSVQQLQALKHKGLHVDESVDVSTLKEIDREIREVTPVHVVGDASFAKDIITFTLQISGSMTLPCARTLNDVEYPFSIQAMETFQLSEWATFDEDEEVHELVDNTVDLMPYVREQILLDKPLRVYSDKTEGPAPEEGPGWTLTTEEAQKEKVDPRLQKLQEFFKNNE</sequence>
<dbReference type="EMBL" id="CP041372">
    <property type="protein sequence ID" value="QKS71538.1"/>
    <property type="molecule type" value="Genomic_DNA"/>
</dbReference>
<keyword evidence="3" id="KW-1185">Reference proteome</keyword>
<dbReference type="KEGG" id="psua:FLK61_33140"/>
<reference evidence="3" key="1">
    <citation type="submission" date="2019-07" db="EMBL/GenBank/DDBJ databases">
        <title>Bacillus alkalisoli sp. nov. isolated from saline soil.</title>
        <authorList>
            <person name="Sun J.-Q."/>
            <person name="Xu L."/>
        </authorList>
    </citation>
    <scope>NUCLEOTIDE SEQUENCE [LARGE SCALE GENOMIC DNA]</scope>
    <source>
        <strain evidence="3">M4U3P1</strain>
    </source>
</reference>
<evidence type="ECO:0000313" key="3">
    <source>
        <dbReference type="Proteomes" id="UP000318138"/>
    </source>
</evidence>
<evidence type="ECO:0000313" key="2">
    <source>
        <dbReference type="EMBL" id="QKS71538.1"/>
    </source>
</evidence>
<dbReference type="InterPro" id="IPR003772">
    <property type="entry name" value="YceD"/>
</dbReference>
<evidence type="ECO:0000256" key="1">
    <source>
        <dbReference type="SAM" id="MobiDB-lite"/>
    </source>
</evidence>
<dbReference type="Pfam" id="PF02620">
    <property type="entry name" value="YceD"/>
    <property type="match status" value="1"/>
</dbReference>
<proteinExistence type="predicted"/>
<dbReference type="RefSeq" id="WP_176009573.1">
    <property type="nucleotide sequence ID" value="NZ_CP041372.2"/>
</dbReference>